<dbReference type="Gene3D" id="1.20.1280.50">
    <property type="match status" value="1"/>
</dbReference>
<proteinExistence type="predicted"/>
<dbReference type="Proteomes" id="UP000594263">
    <property type="component" value="Unplaced"/>
</dbReference>
<dbReference type="Gramene" id="Kaladp0071s0137.1.v1.1">
    <property type="protein sequence ID" value="Kaladp0071s0137.1.v1.1.CDS.1"/>
    <property type="gene ID" value="Kaladp0071s0137.v1.1"/>
</dbReference>
<name>A0A7N1A336_KALFE</name>
<reference evidence="2" key="1">
    <citation type="submission" date="2021-01" db="UniProtKB">
        <authorList>
            <consortium name="EnsemblPlants"/>
        </authorList>
    </citation>
    <scope>IDENTIFICATION</scope>
</reference>
<protein>
    <recommendedName>
        <fullName evidence="1">F-box domain-containing protein</fullName>
    </recommendedName>
</protein>
<evidence type="ECO:0000259" key="1">
    <source>
        <dbReference type="PROSITE" id="PS50181"/>
    </source>
</evidence>
<dbReference type="SMART" id="SM00256">
    <property type="entry name" value="FBOX"/>
    <property type="match status" value="1"/>
</dbReference>
<dbReference type="Pfam" id="PF00646">
    <property type="entry name" value="F-box"/>
    <property type="match status" value="1"/>
</dbReference>
<evidence type="ECO:0000313" key="2">
    <source>
        <dbReference type="EnsemblPlants" id="Kaladp0071s0137.1.v1.1.CDS.1"/>
    </source>
</evidence>
<dbReference type="PANTHER" id="PTHR31672">
    <property type="entry name" value="BNACNNG10540D PROTEIN"/>
    <property type="match status" value="1"/>
</dbReference>
<dbReference type="InterPro" id="IPR036047">
    <property type="entry name" value="F-box-like_dom_sf"/>
</dbReference>
<dbReference type="Pfam" id="PF07734">
    <property type="entry name" value="FBA_1"/>
    <property type="match status" value="1"/>
</dbReference>
<dbReference type="InterPro" id="IPR001810">
    <property type="entry name" value="F-box_dom"/>
</dbReference>
<organism evidence="2 3">
    <name type="scientific">Kalanchoe fedtschenkoi</name>
    <name type="common">Lavender scallops</name>
    <name type="synonym">South American air plant</name>
    <dbReference type="NCBI Taxonomy" id="63787"/>
    <lineage>
        <taxon>Eukaryota</taxon>
        <taxon>Viridiplantae</taxon>
        <taxon>Streptophyta</taxon>
        <taxon>Embryophyta</taxon>
        <taxon>Tracheophyta</taxon>
        <taxon>Spermatophyta</taxon>
        <taxon>Magnoliopsida</taxon>
        <taxon>eudicotyledons</taxon>
        <taxon>Gunneridae</taxon>
        <taxon>Pentapetalae</taxon>
        <taxon>Saxifragales</taxon>
        <taxon>Crassulaceae</taxon>
        <taxon>Kalanchoe</taxon>
    </lineage>
</organism>
<keyword evidence="3" id="KW-1185">Reference proteome</keyword>
<dbReference type="InterPro" id="IPR006527">
    <property type="entry name" value="F-box-assoc_dom_typ1"/>
</dbReference>
<dbReference type="PROSITE" id="PS50181">
    <property type="entry name" value="FBOX"/>
    <property type="match status" value="1"/>
</dbReference>
<dbReference type="EnsemblPlants" id="Kaladp0071s0137.1.v1.1">
    <property type="protein sequence ID" value="Kaladp0071s0137.1.v1.1.CDS.1"/>
    <property type="gene ID" value="Kaladp0071s0137.v1.1"/>
</dbReference>
<dbReference type="SUPFAM" id="SSF81383">
    <property type="entry name" value="F-box domain"/>
    <property type="match status" value="1"/>
</dbReference>
<accession>A0A7N1A336</accession>
<dbReference type="PANTHER" id="PTHR31672:SF13">
    <property type="entry name" value="F-BOX PROTEIN CPR30-LIKE"/>
    <property type="match status" value="1"/>
</dbReference>
<dbReference type="InterPro" id="IPR050796">
    <property type="entry name" value="SCF_F-box_component"/>
</dbReference>
<feature type="domain" description="F-box" evidence="1">
    <location>
        <begin position="4"/>
        <end position="49"/>
    </location>
</feature>
<dbReference type="InterPro" id="IPR017451">
    <property type="entry name" value="F-box-assoc_interact_dom"/>
</dbReference>
<dbReference type="NCBIfam" id="TIGR01640">
    <property type="entry name" value="F_box_assoc_1"/>
    <property type="match status" value="1"/>
</dbReference>
<sequence length="445" mass="50966">MMKHANCEQLPEDLVYTIFLNLPVKTLLRFQSLSRRWNRIIAGRAFGKHHYLHNNNGNSKLRADHVFIHPLFPNSPDDQVAVHYTMTTTTKEMKKQTSAAWCVCYDDHDHDHSERCVPPPPFTGIDWLPDPLLSEPRERWFVSSSCHGMVCMTHHRHPAAAAIFIWNPFTRQRRHVPWPGLDRSFLAVSQSFVGFGYDHVTDDYKIVVSTGQKFAVAGPFGSEHPGITYVMALRDNNAWRRVDEVVFPFAGSLELEQPVAYLNGEAYWISRTVRANLTAPEGVGRRYVIPKFNFADETLAILPPPRGLGPGRNWWVRLGQYKESLCFFDFHHGWPRQAPDWIIHVWSLRGEQGSGDGGITWSKVMSVPLMCKGVSYNRREPWGFTIDGDLIMKISFDNNGLFTFLVEEGRFVDLLRDDHIQLGAMEDQAVHHLQMETLISPLSAF</sequence>
<evidence type="ECO:0000313" key="3">
    <source>
        <dbReference type="Proteomes" id="UP000594263"/>
    </source>
</evidence>
<dbReference type="AlphaFoldDB" id="A0A7N1A336"/>